<keyword evidence="3" id="KW-0175">Coiled coil</keyword>
<evidence type="ECO:0000313" key="4">
    <source>
        <dbReference type="EMBL" id="WFD33862.1"/>
    </source>
</evidence>
<keyword evidence="5" id="KW-1185">Reference proteome</keyword>
<name>A0AAF0EW29_9BASI</name>
<comment type="similarity">
    <text evidence="1">Belongs to the prefoldin subunit beta family.</text>
</comment>
<dbReference type="Gene3D" id="1.10.287.370">
    <property type="match status" value="1"/>
</dbReference>
<evidence type="ECO:0000256" key="1">
    <source>
        <dbReference type="ARBA" id="ARBA00008045"/>
    </source>
</evidence>
<dbReference type="EMBL" id="CP119877">
    <property type="protein sequence ID" value="WFD33862.1"/>
    <property type="molecule type" value="Genomic_DNA"/>
</dbReference>
<organism evidence="4 5">
    <name type="scientific">Malassezia cuniculi</name>
    <dbReference type="NCBI Taxonomy" id="948313"/>
    <lineage>
        <taxon>Eukaryota</taxon>
        <taxon>Fungi</taxon>
        <taxon>Dikarya</taxon>
        <taxon>Basidiomycota</taxon>
        <taxon>Ustilaginomycotina</taxon>
        <taxon>Malasseziomycetes</taxon>
        <taxon>Malasseziales</taxon>
        <taxon>Malasseziaceae</taxon>
        <taxon>Malassezia</taxon>
    </lineage>
</organism>
<dbReference type="Pfam" id="PF01920">
    <property type="entry name" value="Prefoldin_2"/>
    <property type="match status" value="1"/>
</dbReference>
<accession>A0AAF0EW29</accession>
<dbReference type="InterPro" id="IPR027235">
    <property type="entry name" value="PFD2"/>
</dbReference>
<dbReference type="Proteomes" id="UP001219933">
    <property type="component" value="Chromosome 1"/>
</dbReference>
<dbReference type="InterPro" id="IPR009053">
    <property type="entry name" value="Prefoldin"/>
</dbReference>
<dbReference type="FunFam" id="1.10.287.370:FF:000002">
    <property type="entry name" value="Prefoldin subunit 2"/>
    <property type="match status" value="1"/>
</dbReference>
<evidence type="ECO:0000256" key="2">
    <source>
        <dbReference type="ARBA" id="ARBA00023186"/>
    </source>
</evidence>
<feature type="coiled-coil region" evidence="3">
    <location>
        <begin position="9"/>
        <end position="36"/>
    </location>
</feature>
<keyword evidence="2" id="KW-0143">Chaperone</keyword>
<protein>
    <submittedName>
        <fullName evidence="4">Cochaperone prefoldin complex subunit</fullName>
    </submittedName>
</protein>
<sequence>MAPTTPSEQQELAARIQQRRAELQVLAEKIGEIEADADEHRYVVADSLVIKSLAKVRESEPDRTCFRLVGGVLVERTVKDVLPTLEANFDGLAQVITQLAKQYKTKEAEMREMYSRLQESSA</sequence>
<dbReference type="InterPro" id="IPR002777">
    <property type="entry name" value="PFD_beta-like"/>
</dbReference>
<evidence type="ECO:0000256" key="3">
    <source>
        <dbReference type="SAM" id="Coils"/>
    </source>
</evidence>
<gene>
    <name evidence="4" type="primary">GIM4</name>
    <name evidence="4" type="ORF">MCUN1_000685</name>
</gene>
<dbReference type="PANTHER" id="PTHR13303">
    <property type="entry name" value="PREFOLDIN SUBUNIT 2"/>
    <property type="match status" value="1"/>
</dbReference>
<proteinExistence type="inferred from homology"/>
<dbReference type="GO" id="GO:0006457">
    <property type="term" value="P:protein folding"/>
    <property type="evidence" value="ECO:0007669"/>
    <property type="project" value="InterPro"/>
</dbReference>
<dbReference type="CDD" id="cd23163">
    <property type="entry name" value="Prefoldin_2"/>
    <property type="match status" value="1"/>
</dbReference>
<dbReference type="AlphaFoldDB" id="A0AAF0EW29"/>
<evidence type="ECO:0000313" key="5">
    <source>
        <dbReference type="Proteomes" id="UP001219933"/>
    </source>
</evidence>
<dbReference type="GO" id="GO:0016272">
    <property type="term" value="C:prefoldin complex"/>
    <property type="evidence" value="ECO:0007669"/>
    <property type="project" value="InterPro"/>
</dbReference>
<reference evidence="4" key="1">
    <citation type="submission" date="2023-03" db="EMBL/GenBank/DDBJ databases">
        <title>Mating type loci evolution in Malassezia.</title>
        <authorList>
            <person name="Coelho M.A."/>
        </authorList>
    </citation>
    <scope>NUCLEOTIDE SEQUENCE</scope>
    <source>
        <strain evidence="4">CBS 11721</strain>
    </source>
</reference>
<dbReference type="GO" id="GO:0051082">
    <property type="term" value="F:unfolded protein binding"/>
    <property type="evidence" value="ECO:0007669"/>
    <property type="project" value="InterPro"/>
</dbReference>
<dbReference type="SUPFAM" id="SSF46579">
    <property type="entry name" value="Prefoldin"/>
    <property type="match status" value="1"/>
</dbReference>